<evidence type="ECO:0000313" key="1">
    <source>
        <dbReference type="EMBL" id="GGJ77037.1"/>
    </source>
</evidence>
<dbReference type="Gene3D" id="3.40.50.720">
    <property type="entry name" value="NAD(P)-binding Rossmann-like Domain"/>
    <property type="match status" value="1"/>
</dbReference>
<comment type="caution">
    <text evidence="1">The sequence shown here is derived from an EMBL/GenBank/DDBJ whole genome shotgun (WGS) entry which is preliminary data.</text>
</comment>
<dbReference type="Pfam" id="PF00106">
    <property type="entry name" value="adh_short"/>
    <property type="match status" value="1"/>
</dbReference>
<dbReference type="RefSeq" id="WP_189105642.1">
    <property type="nucleotide sequence ID" value="NZ_BMMV01000002.1"/>
</dbReference>
<dbReference type="InterPro" id="IPR002347">
    <property type="entry name" value="SDR_fam"/>
</dbReference>
<reference evidence="2" key="1">
    <citation type="journal article" date="2019" name="Int. J. Syst. Evol. Microbiol.">
        <title>The Global Catalogue of Microorganisms (GCM) 10K type strain sequencing project: providing services to taxonomists for standard genome sequencing and annotation.</title>
        <authorList>
            <consortium name="The Broad Institute Genomics Platform"/>
            <consortium name="The Broad Institute Genome Sequencing Center for Infectious Disease"/>
            <person name="Wu L."/>
            <person name="Ma J."/>
        </authorList>
    </citation>
    <scope>NUCLEOTIDE SEQUENCE [LARGE SCALE GENOMIC DNA]</scope>
    <source>
        <strain evidence="2">CGMCC 4.7275</strain>
    </source>
</reference>
<dbReference type="SUPFAM" id="SSF51735">
    <property type="entry name" value="NAD(P)-binding Rossmann-fold domains"/>
    <property type="match status" value="1"/>
</dbReference>
<protein>
    <submittedName>
        <fullName evidence="1">Short-chain dehydrogenase</fullName>
    </submittedName>
</protein>
<gene>
    <name evidence="1" type="ORF">GCM10011583_05430</name>
</gene>
<organism evidence="1 2">
    <name type="scientific">Streptomyces camponoticapitis</name>
    <dbReference type="NCBI Taxonomy" id="1616125"/>
    <lineage>
        <taxon>Bacteria</taxon>
        <taxon>Bacillati</taxon>
        <taxon>Actinomycetota</taxon>
        <taxon>Actinomycetes</taxon>
        <taxon>Kitasatosporales</taxon>
        <taxon>Streptomycetaceae</taxon>
        <taxon>Streptomyces</taxon>
    </lineage>
</organism>
<dbReference type="PANTHER" id="PTHR43431:SF7">
    <property type="entry name" value="OXIDOREDUCTASE, SHORT CHAIN DEHYDROGENASE_REDUCTASE FAMILY (AFU_ORTHOLOGUE AFUA_5G14000)"/>
    <property type="match status" value="1"/>
</dbReference>
<proteinExistence type="predicted"/>
<dbReference type="PANTHER" id="PTHR43431">
    <property type="entry name" value="OXIDOREDUCTASE, SHORT CHAIN DEHYDROGENASE/REDUCTASE FAMILY (AFU_ORTHOLOGUE AFUA_5G14000)"/>
    <property type="match status" value="1"/>
</dbReference>
<dbReference type="EMBL" id="BMMV01000002">
    <property type="protein sequence ID" value="GGJ77037.1"/>
    <property type="molecule type" value="Genomic_DNA"/>
</dbReference>
<dbReference type="Proteomes" id="UP000660265">
    <property type="component" value="Unassembled WGS sequence"/>
</dbReference>
<sequence>MSKVLAIFGAGSGLGTALARRFGKEGFTIALVARSADRLQAMATELAADGIDATAFPADLSDPAGATEAVQQIKDRYGRIDVVSYQPLPGGTAFVPAAELDAERLAHWVNLFLLSPVAIAHAVLPEMTARGTGGFIVTGGFTAADPQPFISGIGPAMAGIRNFVYSLHGEVADRGVYAGVVTLSALIKDSESYNAMSPEQLAEITGGTTGMHVIDPADLAETYWRLFTDRTQTEYRFPAPPAQ</sequence>
<name>A0ABQ2DXA7_9ACTN</name>
<dbReference type="CDD" id="cd05233">
    <property type="entry name" value="SDR_c"/>
    <property type="match status" value="1"/>
</dbReference>
<dbReference type="InterPro" id="IPR036291">
    <property type="entry name" value="NAD(P)-bd_dom_sf"/>
</dbReference>
<accession>A0ABQ2DXA7</accession>
<keyword evidence="2" id="KW-1185">Reference proteome</keyword>
<evidence type="ECO:0000313" key="2">
    <source>
        <dbReference type="Proteomes" id="UP000660265"/>
    </source>
</evidence>